<dbReference type="PANTHER" id="PTHR11360">
    <property type="entry name" value="MONOCARBOXYLATE TRANSPORTER"/>
    <property type="match status" value="1"/>
</dbReference>
<name>A0A9W7FWV6_9STRA</name>
<feature type="transmembrane region" description="Helical" evidence="1">
    <location>
        <begin position="59"/>
        <end position="82"/>
    </location>
</feature>
<evidence type="ECO:0008006" key="4">
    <source>
        <dbReference type="Google" id="ProtNLM"/>
    </source>
</evidence>
<evidence type="ECO:0000313" key="3">
    <source>
        <dbReference type="Proteomes" id="UP001165082"/>
    </source>
</evidence>
<evidence type="ECO:0000256" key="1">
    <source>
        <dbReference type="SAM" id="Phobius"/>
    </source>
</evidence>
<protein>
    <recommendedName>
        <fullName evidence="4">Major facilitator superfamily (MFS) profile domain-containing protein</fullName>
    </recommendedName>
</protein>
<evidence type="ECO:0000313" key="2">
    <source>
        <dbReference type="EMBL" id="GMI20680.1"/>
    </source>
</evidence>
<dbReference type="GO" id="GO:0022857">
    <property type="term" value="F:transmembrane transporter activity"/>
    <property type="evidence" value="ECO:0007669"/>
    <property type="project" value="InterPro"/>
</dbReference>
<comment type="caution">
    <text evidence="2">The sequence shown here is derived from an EMBL/GenBank/DDBJ whole genome shotgun (WGS) entry which is preliminary data.</text>
</comment>
<feature type="transmembrane region" description="Helical" evidence="1">
    <location>
        <begin position="124"/>
        <end position="142"/>
    </location>
</feature>
<dbReference type="EMBL" id="BRXZ01008063">
    <property type="protein sequence ID" value="GMI20680.1"/>
    <property type="molecule type" value="Genomic_DNA"/>
</dbReference>
<dbReference type="SUPFAM" id="SSF103473">
    <property type="entry name" value="MFS general substrate transporter"/>
    <property type="match status" value="1"/>
</dbReference>
<dbReference type="Pfam" id="PF07690">
    <property type="entry name" value="MFS_1"/>
    <property type="match status" value="1"/>
</dbReference>
<feature type="non-terminal residue" evidence="2">
    <location>
        <position position="1"/>
    </location>
</feature>
<feature type="transmembrane region" description="Helical" evidence="1">
    <location>
        <begin position="186"/>
        <end position="208"/>
    </location>
</feature>
<keyword evidence="1" id="KW-0472">Membrane</keyword>
<dbReference type="Gene3D" id="1.20.1250.20">
    <property type="entry name" value="MFS general substrate transporter like domains"/>
    <property type="match status" value="1"/>
</dbReference>
<keyword evidence="1" id="KW-1133">Transmembrane helix</keyword>
<accession>A0A9W7FWV6</accession>
<feature type="transmembrane region" description="Helical" evidence="1">
    <location>
        <begin position="154"/>
        <end position="174"/>
    </location>
</feature>
<dbReference type="InterPro" id="IPR036259">
    <property type="entry name" value="MFS_trans_sf"/>
</dbReference>
<dbReference type="Proteomes" id="UP001165082">
    <property type="component" value="Unassembled WGS sequence"/>
</dbReference>
<gene>
    <name evidence="2" type="ORF">TrRE_jg759</name>
</gene>
<sequence length="266" mass="27376">RGGEPSSSGGSIGGSISGGSIGGSISGGSIGGSISGGSIGGSTHHQQLTFMECMKTRPLLTVTAFKAIFAFGYLNYFVHIVAFCEDKGLSTEDSSLALSLVGISSVAGRVVIGIAADKAGTKNCLLASMVVLAGCICLWPQVKATSQGKVQVMVLSGFYGFFAGAFPSLPPSIVAEYYAKVADDSLFQIVGVQFFLETPGALFGPVIVGKLFDSTGGYEAGSFMTFGVMAAGILVLYTINDVKSFETKLLAERGIKPRTTSEDAVL</sequence>
<organism evidence="2 3">
    <name type="scientific">Triparma retinervis</name>
    <dbReference type="NCBI Taxonomy" id="2557542"/>
    <lineage>
        <taxon>Eukaryota</taxon>
        <taxon>Sar</taxon>
        <taxon>Stramenopiles</taxon>
        <taxon>Ochrophyta</taxon>
        <taxon>Bolidophyceae</taxon>
        <taxon>Parmales</taxon>
        <taxon>Triparmaceae</taxon>
        <taxon>Triparma</taxon>
    </lineage>
</organism>
<dbReference type="InterPro" id="IPR011701">
    <property type="entry name" value="MFS"/>
</dbReference>
<dbReference type="AlphaFoldDB" id="A0A9W7FWV6"/>
<dbReference type="PANTHER" id="PTHR11360:SF284">
    <property type="entry name" value="EG:103B4.3 PROTEIN-RELATED"/>
    <property type="match status" value="1"/>
</dbReference>
<keyword evidence="3" id="KW-1185">Reference proteome</keyword>
<proteinExistence type="predicted"/>
<feature type="transmembrane region" description="Helical" evidence="1">
    <location>
        <begin position="94"/>
        <end position="112"/>
    </location>
</feature>
<keyword evidence="1" id="KW-0812">Transmembrane</keyword>
<dbReference type="OrthoDB" id="194399at2759"/>
<dbReference type="InterPro" id="IPR050327">
    <property type="entry name" value="Proton-linked_MCT"/>
</dbReference>
<feature type="transmembrane region" description="Helical" evidence="1">
    <location>
        <begin position="220"/>
        <end position="239"/>
    </location>
</feature>
<reference evidence="2" key="1">
    <citation type="submission" date="2022-07" db="EMBL/GenBank/DDBJ databases">
        <title>Genome analysis of Parmales, a sister group of diatoms, reveals the evolutionary specialization of diatoms from phago-mixotrophs to photoautotrophs.</title>
        <authorList>
            <person name="Ban H."/>
            <person name="Sato S."/>
            <person name="Yoshikawa S."/>
            <person name="Kazumasa Y."/>
            <person name="Nakamura Y."/>
            <person name="Ichinomiya M."/>
            <person name="Saitoh K."/>
            <person name="Sato N."/>
            <person name="Blanc-Mathieu R."/>
            <person name="Endo H."/>
            <person name="Kuwata A."/>
            <person name="Ogata H."/>
        </authorList>
    </citation>
    <scope>NUCLEOTIDE SEQUENCE</scope>
</reference>